<keyword evidence="3" id="KW-1185">Reference proteome</keyword>
<organism evidence="2 3">
    <name type="scientific">Pseudonocardia benzenivorans</name>
    <dbReference type="NCBI Taxonomy" id="228005"/>
    <lineage>
        <taxon>Bacteria</taxon>
        <taxon>Bacillati</taxon>
        <taxon>Actinomycetota</taxon>
        <taxon>Actinomycetes</taxon>
        <taxon>Pseudonocardiales</taxon>
        <taxon>Pseudonocardiaceae</taxon>
        <taxon>Pseudonocardia</taxon>
    </lineage>
</organism>
<evidence type="ECO:0000313" key="2">
    <source>
        <dbReference type="EMBL" id="MFD1235287.1"/>
    </source>
</evidence>
<dbReference type="InterPro" id="IPR022026">
    <property type="entry name" value="DUF5981"/>
</dbReference>
<evidence type="ECO:0000259" key="1">
    <source>
        <dbReference type="Pfam" id="PF12225"/>
    </source>
</evidence>
<proteinExistence type="predicted"/>
<protein>
    <submittedName>
        <fullName evidence="2">Methylenetetrahydrofolate reductase C-terminal domain-containing protein</fullName>
    </submittedName>
</protein>
<evidence type="ECO:0000313" key="3">
    <source>
        <dbReference type="Proteomes" id="UP001597182"/>
    </source>
</evidence>
<dbReference type="Proteomes" id="UP001597182">
    <property type="component" value="Unassembled WGS sequence"/>
</dbReference>
<sequence length="190" mass="21033">MATDDLTADAAARRGWPRPFRPRIGARLGYLLHAGLATNRLYARFAAWLERRPRAYTAFTTVERVTKQELFGCRMCGQCALPATAYTCPMTCPKQLRNGPCGGVSASGGCEVHPELPCVWVVAYERGEQAGHGADLDLLQRPVDQRLRDQSSWVNYWQGRDEDLWTAADADGARPLLHRELGLHPVGGGR</sequence>
<feature type="domain" description="Methylene-tetrahydrofolate reductase C-terminal-like" evidence="1">
    <location>
        <begin position="56"/>
        <end position="145"/>
    </location>
</feature>
<dbReference type="Pfam" id="PF12225">
    <property type="entry name" value="DUF5981"/>
    <property type="match status" value="1"/>
</dbReference>
<reference evidence="3" key="1">
    <citation type="journal article" date="2019" name="Int. J. Syst. Evol. Microbiol.">
        <title>The Global Catalogue of Microorganisms (GCM) 10K type strain sequencing project: providing services to taxonomists for standard genome sequencing and annotation.</title>
        <authorList>
            <consortium name="The Broad Institute Genomics Platform"/>
            <consortium name="The Broad Institute Genome Sequencing Center for Infectious Disease"/>
            <person name="Wu L."/>
            <person name="Ma J."/>
        </authorList>
    </citation>
    <scope>NUCLEOTIDE SEQUENCE [LARGE SCALE GENOMIC DNA]</scope>
    <source>
        <strain evidence="3">CCUG 49018</strain>
    </source>
</reference>
<name>A0ABW3VJ35_9PSEU</name>
<dbReference type="RefSeq" id="WP_346091862.1">
    <property type="nucleotide sequence ID" value="NZ_BAABKS010000042.1"/>
</dbReference>
<accession>A0ABW3VJ35</accession>
<comment type="caution">
    <text evidence="2">The sequence shown here is derived from an EMBL/GenBank/DDBJ whole genome shotgun (WGS) entry which is preliminary data.</text>
</comment>
<dbReference type="EMBL" id="JBHTMB010000152">
    <property type="protein sequence ID" value="MFD1235287.1"/>
    <property type="molecule type" value="Genomic_DNA"/>
</dbReference>
<gene>
    <name evidence="2" type="ORF">ACFQ34_18520</name>
</gene>